<feature type="transmembrane region" description="Helical" evidence="7">
    <location>
        <begin position="23"/>
        <end position="43"/>
    </location>
</feature>
<accession>A0A0G4FEZ6</accession>
<keyword evidence="4" id="KW-0274">FAD</keyword>
<dbReference type="Gene3D" id="3.50.50.60">
    <property type="entry name" value="FAD/NAD(P)-binding domain"/>
    <property type="match status" value="3"/>
</dbReference>
<evidence type="ECO:0000313" key="10">
    <source>
        <dbReference type="Proteomes" id="UP000041254"/>
    </source>
</evidence>
<dbReference type="InterPro" id="IPR050260">
    <property type="entry name" value="FAD-bd_OxRdtase"/>
</dbReference>
<comment type="similarity">
    <text evidence="2">Belongs to the class-III pyridine nucleotide-disulfide oxidoreductase family.</text>
</comment>
<dbReference type="SUPFAM" id="SSF51905">
    <property type="entry name" value="FAD/NAD(P)-binding domain"/>
    <property type="match status" value="2"/>
</dbReference>
<dbReference type="SMART" id="SM00450">
    <property type="entry name" value="RHOD"/>
    <property type="match status" value="2"/>
</dbReference>
<evidence type="ECO:0000256" key="6">
    <source>
        <dbReference type="ARBA" id="ARBA00023284"/>
    </source>
</evidence>
<proteinExistence type="inferred from homology"/>
<keyword evidence="7" id="KW-1133">Transmembrane helix</keyword>
<reference evidence="9 10" key="1">
    <citation type="submission" date="2014-11" db="EMBL/GenBank/DDBJ databases">
        <authorList>
            <person name="Zhu J."/>
            <person name="Qi W."/>
            <person name="Song R."/>
        </authorList>
    </citation>
    <scope>NUCLEOTIDE SEQUENCE [LARGE SCALE GENOMIC DNA]</scope>
</reference>
<keyword evidence="10" id="KW-1185">Reference proteome</keyword>
<dbReference type="InterPro" id="IPR036873">
    <property type="entry name" value="Rhodanese-like_dom_sf"/>
</dbReference>
<dbReference type="PROSITE" id="PS50206">
    <property type="entry name" value="RHODANESE_3"/>
    <property type="match status" value="2"/>
</dbReference>
<dbReference type="InterPro" id="IPR036188">
    <property type="entry name" value="FAD/NAD-bd_sf"/>
</dbReference>
<dbReference type="EMBL" id="CDMY01000424">
    <property type="protein sequence ID" value="CEM11752.1"/>
    <property type="molecule type" value="Genomic_DNA"/>
</dbReference>
<dbReference type="PRINTS" id="PR00368">
    <property type="entry name" value="FADPNR"/>
</dbReference>
<keyword evidence="6" id="KW-0676">Redox-active center</keyword>
<dbReference type="VEuPathDB" id="CryptoDB:Vbra_15198"/>
<dbReference type="InterPro" id="IPR023753">
    <property type="entry name" value="FAD/NAD-binding_dom"/>
</dbReference>
<dbReference type="Gene3D" id="3.40.250.10">
    <property type="entry name" value="Rhodanese-like domain"/>
    <property type="match status" value="1"/>
</dbReference>
<dbReference type="PANTHER" id="PTHR43429:SF1">
    <property type="entry name" value="NAD(P)H SULFUR OXIDOREDUCTASE (COA-DEPENDENT)"/>
    <property type="match status" value="1"/>
</dbReference>
<keyword evidence="7" id="KW-0812">Transmembrane</keyword>
<dbReference type="AlphaFoldDB" id="A0A0G4FEZ6"/>
<evidence type="ECO:0000256" key="7">
    <source>
        <dbReference type="SAM" id="Phobius"/>
    </source>
</evidence>
<gene>
    <name evidence="9" type="ORF">Vbra_15198</name>
</gene>
<evidence type="ECO:0000313" key="9">
    <source>
        <dbReference type="EMBL" id="CEM11752.1"/>
    </source>
</evidence>
<dbReference type="InParanoid" id="A0A0G4FEZ6"/>
<name>A0A0G4FEZ6_VITBC</name>
<evidence type="ECO:0000256" key="2">
    <source>
        <dbReference type="ARBA" id="ARBA00009130"/>
    </source>
</evidence>
<sequence>MFERGEEKKEAGRMQTRATDRSVFALLLGPYVSFANCGLPYYVGGIIEKADDLLVTTPMRLVHRYNVDVRIQTEVIGIDATNKTVKAKHISSGEMYEETYDYVLLSPGAEPIRPPLPGIDLGGVFSVRSIPDVQRIVSWCKDPSRAERLKKGTAVVVGGGFIGLEMAENLDHLGMKVVVVEMLPQLMPPLDYEMAVTVQEHVIRRGVELCLGDGVAGFEQIDNTDRLTVKTSSGRAIPCDLAILSIGVKPESKLAQMAGLKLGFRGSIITDERMRTSDPSIYAVGDAVQIKDFVLKVDTLVPLAGPANRQARVAADNMMGRTESTYRGCQGTAVCGVFGWTLAMTGATQKTLDRHNYGSYGCVYAHPLNHVGYYPGAKSVHIKLVFDTKTRKVLGAQACGVSGVEKRIDVLSTYIQMGATVDDLAEAELCYAPQYGAARDPINHIGMIAQNFLEGDYAPQSTPETLKEGIILDVRSDKEIDKTHEKIEHSIRVPLDFLRAKIDELPKGTPIHTVCRAGQRAYVACRILRQLGYNASSYGCVYAHPLNHVGYYPGAKSVHIKLVFDTKTRKVLGAQACGVSGVEKRIDVLSTYIQMGATVDDLAEAELCYAPQYGAARDPINHIGMIAQNFLEGDYAPQSTPETLKEGIILDVRSDKEIDKTHEKIEHSIRVPLDFLRAKIDELPKGTPIHTVCRAGQRAYVACRILRQLGYNASYVNGGWHTWKVLNLPLDKLCERPEAPDDDESFPKSWGADIELSGKDCHDMVYRRIW</sequence>
<evidence type="ECO:0000256" key="4">
    <source>
        <dbReference type="ARBA" id="ARBA00022827"/>
    </source>
</evidence>
<dbReference type="OrthoDB" id="432169at2759"/>
<dbReference type="GO" id="GO:0016491">
    <property type="term" value="F:oxidoreductase activity"/>
    <property type="evidence" value="ECO:0007669"/>
    <property type="project" value="UniProtKB-KW"/>
</dbReference>
<dbReference type="InterPro" id="IPR004099">
    <property type="entry name" value="Pyr_nucl-diS_OxRdtase_dimer"/>
</dbReference>
<evidence type="ECO:0000259" key="8">
    <source>
        <dbReference type="PROSITE" id="PS50206"/>
    </source>
</evidence>
<dbReference type="PhylomeDB" id="A0A0G4FEZ6"/>
<dbReference type="Proteomes" id="UP000041254">
    <property type="component" value="Unassembled WGS sequence"/>
</dbReference>
<dbReference type="Pfam" id="PF00581">
    <property type="entry name" value="Rhodanese"/>
    <property type="match status" value="2"/>
</dbReference>
<evidence type="ECO:0000256" key="3">
    <source>
        <dbReference type="ARBA" id="ARBA00022630"/>
    </source>
</evidence>
<comment type="cofactor">
    <cofactor evidence="1">
        <name>FAD</name>
        <dbReference type="ChEBI" id="CHEBI:57692"/>
    </cofactor>
</comment>
<dbReference type="PANTHER" id="PTHR43429">
    <property type="entry name" value="PYRIDINE NUCLEOTIDE-DISULFIDE OXIDOREDUCTASE DOMAIN-CONTAINING"/>
    <property type="match status" value="1"/>
</dbReference>
<feature type="domain" description="Rhodanese" evidence="8">
    <location>
        <begin position="643"/>
        <end position="732"/>
    </location>
</feature>
<dbReference type="SUPFAM" id="SSF52821">
    <property type="entry name" value="Rhodanese/Cell cycle control phosphatase"/>
    <property type="match status" value="2"/>
</dbReference>
<dbReference type="STRING" id="1169540.A0A0G4FEZ6"/>
<dbReference type="InterPro" id="IPR016156">
    <property type="entry name" value="FAD/NAD-linked_Rdtase_dimer_sf"/>
</dbReference>
<keyword evidence="3" id="KW-0285">Flavoprotein</keyword>
<feature type="domain" description="Rhodanese" evidence="8">
    <location>
        <begin position="465"/>
        <end position="541"/>
    </location>
</feature>
<dbReference type="Pfam" id="PF07992">
    <property type="entry name" value="Pyr_redox_2"/>
    <property type="match status" value="1"/>
</dbReference>
<evidence type="ECO:0000256" key="1">
    <source>
        <dbReference type="ARBA" id="ARBA00001974"/>
    </source>
</evidence>
<dbReference type="OMA" id="YSPCAIP"/>
<dbReference type="SUPFAM" id="SSF55424">
    <property type="entry name" value="FAD/NAD-linked reductases, dimerisation (C-terminal) domain"/>
    <property type="match status" value="2"/>
</dbReference>
<protein>
    <recommendedName>
        <fullName evidence="8">Rhodanese domain-containing protein</fullName>
    </recommendedName>
</protein>
<dbReference type="Pfam" id="PF02852">
    <property type="entry name" value="Pyr_redox_dim"/>
    <property type="match status" value="2"/>
</dbReference>
<dbReference type="InterPro" id="IPR001763">
    <property type="entry name" value="Rhodanese-like_dom"/>
</dbReference>
<keyword evidence="7" id="KW-0472">Membrane</keyword>
<organism evidence="9 10">
    <name type="scientific">Vitrella brassicaformis (strain CCMP3155)</name>
    <dbReference type="NCBI Taxonomy" id="1169540"/>
    <lineage>
        <taxon>Eukaryota</taxon>
        <taxon>Sar</taxon>
        <taxon>Alveolata</taxon>
        <taxon>Colpodellida</taxon>
        <taxon>Vitrellaceae</taxon>
        <taxon>Vitrella</taxon>
    </lineage>
</organism>
<keyword evidence="5" id="KW-0560">Oxidoreductase</keyword>
<evidence type="ECO:0000256" key="5">
    <source>
        <dbReference type="ARBA" id="ARBA00023002"/>
    </source>
</evidence>